<organism evidence="1 2">
    <name type="scientific">Halobacillus litoralis</name>
    <dbReference type="NCBI Taxonomy" id="45668"/>
    <lineage>
        <taxon>Bacteria</taxon>
        <taxon>Bacillati</taxon>
        <taxon>Bacillota</taxon>
        <taxon>Bacilli</taxon>
        <taxon>Bacillales</taxon>
        <taxon>Bacillaceae</taxon>
        <taxon>Halobacillus</taxon>
    </lineage>
</organism>
<dbReference type="EMBL" id="WMET01000003">
    <property type="protein sequence ID" value="MYL21158.1"/>
    <property type="molecule type" value="Genomic_DNA"/>
</dbReference>
<proteinExistence type="predicted"/>
<evidence type="ECO:0000313" key="1">
    <source>
        <dbReference type="EMBL" id="MYL21158.1"/>
    </source>
</evidence>
<dbReference type="AlphaFoldDB" id="A0A845DVL3"/>
<evidence type="ECO:0000313" key="2">
    <source>
        <dbReference type="Proteomes" id="UP000460949"/>
    </source>
</evidence>
<protein>
    <submittedName>
        <fullName evidence="1">Uncharacterized protein</fullName>
    </submittedName>
</protein>
<accession>A0A845DVL3</accession>
<gene>
    <name evidence="1" type="ORF">GLW04_14740</name>
</gene>
<comment type="caution">
    <text evidence="1">The sequence shown here is derived from an EMBL/GenBank/DDBJ whole genome shotgun (WGS) entry which is preliminary data.</text>
</comment>
<sequence>MLNMLPLFSRGPRPSLSPMLQGFFIGQAQPLTFIWDVNQCLKMKGEIDDEP</sequence>
<name>A0A845DVL3_9BACI</name>
<dbReference type="Proteomes" id="UP000460949">
    <property type="component" value="Unassembled WGS sequence"/>
</dbReference>
<reference evidence="1 2" key="1">
    <citation type="submission" date="2019-11" db="EMBL/GenBank/DDBJ databases">
        <title>Genome sequences of 17 halophilic strains isolated from different environments.</title>
        <authorList>
            <person name="Furrow R.E."/>
        </authorList>
    </citation>
    <scope>NUCLEOTIDE SEQUENCE [LARGE SCALE GENOMIC DNA]</scope>
    <source>
        <strain evidence="1 2">22511_23_Filter</strain>
    </source>
</reference>